<reference evidence="1" key="1">
    <citation type="journal article" date="2020" name="Phytopathology">
        <title>Genome Sequence Resources of Colletotrichum truncatum, C. plurivorum, C. musicola, and C. sojae: Four Species Pathogenic to Soybean (Glycine max).</title>
        <authorList>
            <person name="Rogerio F."/>
            <person name="Boufleur T.R."/>
            <person name="Ciampi-Guillardi M."/>
            <person name="Sukno S.A."/>
            <person name="Thon M.R."/>
            <person name="Massola Junior N.S."/>
            <person name="Baroncelli R."/>
        </authorList>
    </citation>
    <scope>NUCLEOTIDE SEQUENCE</scope>
    <source>
        <strain evidence="1">LFN0074</strain>
    </source>
</reference>
<keyword evidence="2" id="KW-1185">Reference proteome</keyword>
<comment type="caution">
    <text evidence="1">The sequence shown here is derived from an EMBL/GenBank/DDBJ whole genome shotgun (WGS) entry which is preliminary data.</text>
</comment>
<dbReference type="AlphaFoldDB" id="A0A8H6MLM7"/>
<protein>
    <submittedName>
        <fullName evidence="1">Uncharacterized protein</fullName>
    </submittedName>
</protein>
<dbReference type="EMBL" id="WIGM01001364">
    <property type="protein sequence ID" value="KAF6799573.1"/>
    <property type="molecule type" value="Genomic_DNA"/>
</dbReference>
<sequence length="395" mass="45168">MRNDETNAETKQNIDLVLRKVFWKRWDGLETFSMSVLKWWLDPTQENLILVPSAVIVTIKSYTGQADIFVDDLGFVPFEALPDIDRQNARDRMTERGKRHVETFRNSPHVVVWNYQGPARRPQFWRGWLPGSADNPWSPSAEINCRVIIQDDYTRSLMNPRRKCERMPINDATPTNLFMTCNNYINVRTLSKLEEVLVPCDGLKPATWTDVSPGSHVAWVANAISEMTRNFDKQREKVSVGVGTHSPNLLFVIRVDDKTSSIALGDVAESLQKPFVLTDILDHLTEDNDPLEGTEQILRLAGPVSALVCLQNAAPLIERRSFDHPKRCRQVTGSWIPPQDILTGVLIQVVSEEFRRLLERFQVILFLCLEEDDEIDPSFEKLGLVHIRPEKNLPS</sequence>
<gene>
    <name evidence="1" type="ORF">CMUS01_15615</name>
</gene>
<evidence type="ECO:0000313" key="1">
    <source>
        <dbReference type="EMBL" id="KAF6799573.1"/>
    </source>
</evidence>
<evidence type="ECO:0000313" key="2">
    <source>
        <dbReference type="Proteomes" id="UP000639643"/>
    </source>
</evidence>
<dbReference type="Proteomes" id="UP000639643">
    <property type="component" value="Unassembled WGS sequence"/>
</dbReference>
<proteinExistence type="predicted"/>
<organism evidence="1 2">
    <name type="scientific">Colletotrichum musicola</name>
    <dbReference type="NCBI Taxonomy" id="2175873"/>
    <lineage>
        <taxon>Eukaryota</taxon>
        <taxon>Fungi</taxon>
        <taxon>Dikarya</taxon>
        <taxon>Ascomycota</taxon>
        <taxon>Pezizomycotina</taxon>
        <taxon>Sordariomycetes</taxon>
        <taxon>Hypocreomycetidae</taxon>
        <taxon>Glomerellales</taxon>
        <taxon>Glomerellaceae</taxon>
        <taxon>Colletotrichum</taxon>
        <taxon>Colletotrichum orchidearum species complex</taxon>
    </lineage>
</organism>
<accession>A0A8H6MLM7</accession>
<name>A0A8H6MLM7_9PEZI</name>